<name>A0A366I956_9FIRM</name>
<keyword evidence="1" id="KW-0862">Zinc</keyword>
<evidence type="ECO:0000313" key="6">
    <source>
        <dbReference type="Proteomes" id="UP000253490"/>
    </source>
</evidence>
<keyword evidence="1" id="KW-0479">Metal-binding</keyword>
<feature type="binding site" evidence="1">
    <location>
        <position position="22"/>
    </location>
    <ligand>
        <name>Zn(2+)</name>
        <dbReference type="ChEBI" id="CHEBI:29105"/>
    </ligand>
</feature>
<evidence type="ECO:0000259" key="4">
    <source>
        <dbReference type="Pfam" id="PF21302"/>
    </source>
</evidence>
<sequence length="295" mass="33918">MKDKIIPLGKMKIKNNIKVFKCPICESSMEIVEYNSLRCKKNHCFDLSKNGYINFLLHNVKTEYNRSMLESRNIICKSGFFTPLIKKISEIITLQQIKSSNKINILDIGCGEGSHLSQIIENISNGSISYEGIGIDISKDGIHIASREYKECIWCVGDLTKNPFKNQSFDIILDVLSPSNYAEFNRILKKNGLLIKVVPGSNYLRELRDAFYNETEKETYSNERVINHFKKNYQLLSTHSLEYKAPIDKTNLEHLISMTPLSWKVSQERIQQVLHSDIQEISVEFTILLGQKSND</sequence>
<feature type="binding site" evidence="2">
    <location>
        <position position="203"/>
    </location>
    <ligand>
        <name>S-adenosyl-L-methionine</name>
        <dbReference type="ChEBI" id="CHEBI:59789"/>
    </ligand>
</feature>
<feature type="binding site" evidence="1">
    <location>
        <position position="39"/>
    </location>
    <ligand>
        <name>Zn(2+)</name>
        <dbReference type="ChEBI" id="CHEBI:29105"/>
    </ligand>
</feature>
<dbReference type="GO" id="GO:0032259">
    <property type="term" value="P:methylation"/>
    <property type="evidence" value="ECO:0007669"/>
    <property type="project" value="UniProtKB-KW"/>
</dbReference>
<accession>A0A366I956</accession>
<dbReference type="GO" id="GO:0008168">
    <property type="term" value="F:methyltransferase activity"/>
    <property type="evidence" value="ECO:0007669"/>
    <property type="project" value="UniProtKB-KW"/>
</dbReference>
<dbReference type="Gene3D" id="3.40.50.150">
    <property type="entry name" value="Vaccinia Virus protein VP39"/>
    <property type="match status" value="1"/>
</dbReference>
<dbReference type="InterPro" id="IPR025714">
    <property type="entry name" value="Methyltranfer_dom"/>
</dbReference>
<dbReference type="Pfam" id="PF21302">
    <property type="entry name" value="Zn_ribbon_RlmA"/>
    <property type="match status" value="1"/>
</dbReference>
<feature type="binding site" evidence="1">
    <location>
        <position position="25"/>
    </location>
    <ligand>
        <name>Zn(2+)</name>
        <dbReference type="ChEBI" id="CHEBI:29105"/>
    </ligand>
</feature>
<keyword evidence="2" id="KW-0949">S-adenosyl-L-methionine</keyword>
<dbReference type="Pfam" id="PF13847">
    <property type="entry name" value="Methyltransf_31"/>
    <property type="match status" value="1"/>
</dbReference>
<dbReference type="EMBL" id="QNRX01000008">
    <property type="protein sequence ID" value="RBP64495.1"/>
    <property type="molecule type" value="Genomic_DNA"/>
</dbReference>
<organism evidence="5 6">
    <name type="scientific">Alkalibaculum bacchi</name>
    <dbReference type="NCBI Taxonomy" id="645887"/>
    <lineage>
        <taxon>Bacteria</taxon>
        <taxon>Bacillati</taxon>
        <taxon>Bacillota</taxon>
        <taxon>Clostridia</taxon>
        <taxon>Eubacteriales</taxon>
        <taxon>Eubacteriaceae</taxon>
        <taxon>Alkalibaculum</taxon>
    </lineage>
</organism>
<dbReference type="InterPro" id="IPR029063">
    <property type="entry name" value="SAM-dependent_MTases_sf"/>
</dbReference>
<dbReference type="GO" id="GO:0046872">
    <property type="term" value="F:metal ion binding"/>
    <property type="evidence" value="ECO:0007669"/>
    <property type="project" value="UniProtKB-KW"/>
</dbReference>
<dbReference type="OrthoDB" id="5522265at2"/>
<feature type="domain" description="Methyltransferase" evidence="3">
    <location>
        <begin position="101"/>
        <end position="208"/>
    </location>
</feature>
<feature type="binding site" evidence="2">
    <location>
        <position position="81"/>
    </location>
    <ligand>
        <name>S-adenosyl-L-methionine</name>
        <dbReference type="ChEBI" id="CHEBI:59789"/>
    </ligand>
</feature>
<dbReference type="RefSeq" id="WP_113920644.1">
    <property type="nucleotide sequence ID" value="NZ_QNRX01000008.1"/>
</dbReference>
<reference evidence="5 6" key="1">
    <citation type="submission" date="2018-06" db="EMBL/GenBank/DDBJ databases">
        <title>Genomic Encyclopedia of Type Strains, Phase IV (KMG-IV): sequencing the most valuable type-strain genomes for metagenomic binning, comparative biology and taxonomic classification.</title>
        <authorList>
            <person name="Goeker M."/>
        </authorList>
    </citation>
    <scope>NUCLEOTIDE SEQUENCE [LARGE SCALE GENOMIC DNA]</scope>
    <source>
        <strain evidence="5 6">DSM 22112</strain>
    </source>
</reference>
<keyword evidence="6" id="KW-1185">Reference proteome</keyword>
<dbReference type="PIRSF" id="PIRSF018249">
    <property type="entry name" value="MyrA_prd"/>
    <property type="match status" value="1"/>
</dbReference>
<evidence type="ECO:0000256" key="1">
    <source>
        <dbReference type="PIRSR" id="PIRSR018249-1"/>
    </source>
</evidence>
<feature type="binding site" evidence="1">
    <location>
        <position position="43"/>
    </location>
    <ligand>
        <name>Zn(2+)</name>
        <dbReference type="ChEBI" id="CHEBI:29105"/>
    </ligand>
</feature>
<comment type="caution">
    <text evidence="5">The sequence shown here is derived from an EMBL/GenBank/DDBJ whole genome shotgun (WGS) entry which is preliminary data.</text>
</comment>
<keyword evidence="5" id="KW-0808">Transferase</keyword>
<dbReference type="CDD" id="cd02440">
    <property type="entry name" value="AdoMet_MTases"/>
    <property type="match status" value="1"/>
</dbReference>
<dbReference type="SUPFAM" id="SSF53335">
    <property type="entry name" value="S-adenosyl-L-methionine-dependent methyltransferases"/>
    <property type="match status" value="1"/>
</dbReference>
<dbReference type="InterPro" id="IPR016718">
    <property type="entry name" value="rRNA_m1G-MeTrfase_A_prd"/>
</dbReference>
<evidence type="ECO:0000256" key="2">
    <source>
        <dbReference type="PIRSR" id="PIRSR018249-2"/>
    </source>
</evidence>
<feature type="domain" description="23S rRNA (guanine(745)-N(1))-methyltransferase N-terminal" evidence="4">
    <location>
        <begin position="20"/>
        <end position="56"/>
    </location>
</feature>
<dbReference type="PANTHER" id="PTHR43460:SF1">
    <property type="entry name" value="METHYLTRANSFERASE TYPE 11 DOMAIN-CONTAINING PROTEIN"/>
    <property type="match status" value="1"/>
</dbReference>
<evidence type="ECO:0000259" key="3">
    <source>
        <dbReference type="Pfam" id="PF13847"/>
    </source>
</evidence>
<evidence type="ECO:0000313" key="5">
    <source>
        <dbReference type="EMBL" id="RBP64495.1"/>
    </source>
</evidence>
<dbReference type="InterPro" id="IPR048647">
    <property type="entry name" value="RlmA_N"/>
</dbReference>
<keyword evidence="5" id="KW-0489">Methyltransferase</keyword>
<dbReference type="InterPro" id="IPR052939">
    <property type="entry name" value="23S_rRNA_MeTrnsfrase_RlmA"/>
</dbReference>
<gene>
    <name evidence="5" type="ORF">DES36_108120</name>
</gene>
<dbReference type="AlphaFoldDB" id="A0A366I956"/>
<feature type="binding site" evidence="2">
    <location>
        <begin position="112"/>
        <end position="113"/>
    </location>
    <ligand>
        <name>S-adenosyl-L-methionine</name>
        <dbReference type="ChEBI" id="CHEBI:59789"/>
    </ligand>
</feature>
<dbReference type="Proteomes" id="UP000253490">
    <property type="component" value="Unassembled WGS sequence"/>
</dbReference>
<proteinExistence type="predicted"/>
<dbReference type="PANTHER" id="PTHR43460">
    <property type="entry name" value="METHYLTRANSFERASE"/>
    <property type="match status" value="1"/>
</dbReference>
<protein>
    <submittedName>
        <fullName evidence="5">23S rRNA m(1)G-748 methyltransferase</fullName>
    </submittedName>
</protein>